<reference evidence="2 3" key="1">
    <citation type="journal article" date="2018" name="Nat. Biotechnol.">
        <title>A standardized bacterial taxonomy based on genome phylogeny substantially revises the tree of life.</title>
        <authorList>
            <person name="Parks D.H."/>
            <person name="Chuvochina M."/>
            <person name="Waite D.W."/>
            <person name="Rinke C."/>
            <person name="Skarshewski A."/>
            <person name="Chaumeil P.A."/>
            <person name="Hugenholtz P."/>
        </authorList>
    </citation>
    <scope>NUCLEOTIDE SEQUENCE [LARGE SCALE GENOMIC DNA]</scope>
    <source>
        <strain evidence="2">UBA10707</strain>
    </source>
</reference>
<dbReference type="InterPro" id="IPR038444">
    <property type="entry name" value="DUF465_sf"/>
</dbReference>
<evidence type="ECO:0000313" key="2">
    <source>
        <dbReference type="EMBL" id="HBP30437.1"/>
    </source>
</evidence>
<evidence type="ECO:0000256" key="1">
    <source>
        <dbReference type="SAM" id="Coils"/>
    </source>
</evidence>
<keyword evidence="1" id="KW-0175">Coiled coil</keyword>
<comment type="caution">
    <text evidence="2">The sequence shown here is derived from an EMBL/GenBank/DDBJ whole genome shotgun (WGS) entry which is preliminary data.</text>
</comment>
<dbReference type="Proteomes" id="UP000264036">
    <property type="component" value="Unassembled WGS sequence"/>
</dbReference>
<protein>
    <recommendedName>
        <fullName evidence="4">DUF465 domain-containing protein</fullName>
    </recommendedName>
</protein>
<dbReference type="Gene3D" id="6.10.280.50">
    <property type="match status" value="1"/>
</dbReference>
<evidence type="ECO:0000313" key="3">
    <source>
        <dbReference type="Proteomes" id="UP000264036"/>
    </source>
</evidence>
<evidence type="ECO:0008006" key="4">
    <source>
        <dbReference type="Google" id="ProtNLM"/>
    </source>
</evidence>
<dbReference type="Pfam" id="PF04325">
    <property type="entry name" value="DUF465"/>
    <property type="match status" value="1"/>
</dbReference>
<dbReference type="InterPro" id="IPR007420">
    <property type="entry name" value="DUF465"/>
</dbReference>
<sequence length="72" mass="8833">MFPEYRDLISRLKEEDANFKRLFKKHNDLDQELQSLETQDFSEKHTEIEKKKKEKLQLKDQLYSMLKERATT</sequence>
<name>A0A356LHK3_9BURK</name>
<dbReference type="EMBL" id="DOEK01000029">
    <property type="protein sequence ID" value="HBP30437.1"/>
    <property type="molecule type" value="Genomic_DNA"/>
</dbReference>
<feature type="coiled-coil region" evidence="1">
    <location>
        <begin position="12"/>
        <end position="39"/>
    </location>
</feature>
<gene>
    <name evidence="2" type="ORF">DD666_13580</name>
</gene>
<dbReference type="AlphaFoldDB" id="A0A356LHK3"/>
<accession>A0A356LHK3</accession>
<organism evidence="2 3">
    <name type="scientific">Advenella kashmirensis</name>
    <dbReference type="NCBI Taxonomy" id="310575"/>
    <lineage>
        <taxon>Bacteria</taxon>
        <taxon>Pseudomonadati</taxon>
        <taxon>Pseudomonadota</taxon>
        <taxon>Betaproteobacteria</taxon>
        <taxon>Burkholderiales</taxon>
        <taxon>Alcaligenaceae</taxon>
    </lineage>
</organism>
<proteinExistence type="predicted"/>